<feature type="domain" description="DUF7054" evidence="2">
    <location>
        <begin position="27"/>
        <end position="105"/>
    </location>
</feature>
<sequence>MPLRKAIRREERPEKKSLGKKGGDGVRILISVTVFGSAGPLRFVVKETELVSAIIGMVLKNYAREGRLPVLGSDLDDFVLYHAGDSSCALMEPIGSFGSRNFLLCKKPRLAGEDSPATTVREFGNSSARWKPRRRCFDLFSVCQGVPHAIASSLFSRCICRVNLTFPRIWK</sequence>
<reference evidence="3 4" key="1">
    <citation type="journal article" date="2020" name="Nat. Food">
        <title>A phased Vanilla planifolia genome enables genetic improvement of flavour and production.</title>
        <authorList>
            <person name="Hasing T."/>
            <person name="Tang H."/>
            <person name="Brym M."/>
            <person name="Khazi F."/>
            <person name="Huang T."/>
            <person name="Chambers A.H."/>
        </authorList>
    </citation>
    <scope>NUCLEOTIDE SEQUENCE [LARGE SCALE GENOMIC DNA]</scope>
    <source>
        <tissue evidence="3">Leaf</tissue>
    </source>
</reference>
<dbReference type="Pfam" id="PF23156">
    <property type="entry name" value="DUF7054"/>
    <property type="match status" value="1"/>
</dbReference>
<feature type="region of interest" description="Disordered" evidence="1">
    <location>
        <begin position="1"/>
        <end position="20"/>
    </location>
</feature>
<protein>
    <recommendedName>
        <fullName evidence="2">DUF7054 domain-containing protein</fullName>
    </recommendedName>
</protein>
<evidence type="ECO:0000259" key="2">
    <source>
        <dbReference type="Pfam" id="PF23156"/>
    </source>
</evidence>
<keyword evidence="4" id="KW-1185">Reference proteome</keyword>
<dbReference type="PANTHER" id="PTHR33270:SF18">
    <property type="entry name" value="OS02G0324700 PROTEIN"/>
    <property type="match status" value="1"/>
</dbReference>
<dbReference type="EMBL" id="JADCNL010000003">
    <property type="protein sequence ID" value="KAG0489300.1"/>
    <property type="molecule type" value="Genomic_DNA"/>
</dbReference>
<evidence type="ECO:0000256" key="1">
    <source>
        <dbReference type="SAM" id="MobiDB-lite"/>
    </source>
</evidence>
<dbReference type="AlphaFoldDB" id="A0A835RJE1"/>
<dbReference type="InterPro" id="IPR055482">
    <property type="entry name" value="DUF7054"/>
</dbReference>
<dbReference type="PANTHER" id="PTHR33270">
    <property type="entry name" value="BNAC05G50380D PROTEIN"/>
    <property type="match status" value="1"/>
</dbReference>
<gene>
    <name evidence="3" type="ORF">HPP92_008111</name>
</gene>
<accession>A0A835RJE1</accession>
<comment type="caution">
    <text evidence="3">The sequence shown here is derived from an EMBL/GenBank/DDBJ whole genome shotgun (WGS) entry which is preliminary data.</text>
</comment>
<name>A0A835RJE1_VANPL</name>
<dbReference type="Proteomes" id="UP000636800">
    <property type="component" value="Chromosome 3"/>
</dbReference>
<organism evidence="3 4">
    <name type="scientific">Vanilla planifolia</name>
    <name type="common">Vanilla</name>
    <dbReference type="NCBI Taxonomy" id="51239"/>
    <lineage>
        <taxon>Eukaryota</taxon>
        <taxon>Viridiplantae</taxon>
        <taxon>Streptophyta</taxon>
        <taxon>Embryophyta</taxon>
        <taxon>Tracheophyta</taxon>
        <taxon>Spermatophyta</taxon>
        <taxon>Magnoliopsida</taxon>
        <taxon>Liliopsida</taxon>
        <taxon>Asparagales</taxon>
        <taxon>Orchidaceae</taxon>
        <taxon>Vanilloideae</taxon>
        <taxon>Vanilleae</taxon>
        <taxon>Vanilla</taxon>
    </lineage>
</organism>
<evidence type="ECO:0000313" key="4">
    <source>
        <dbReference type="Proteomes" id="UP000636800"/>
    </source>
</evidence>
<evidence type="ECO:0000313" key="3">
    <source>
        <dbReference type="EMBL" id="KAG0489300.1"/>
    </source>
</evidence>
<feature type="compositionally biased region" description="Basic and acidic residues" evidence="1">
    <location>
        <begin position="8"/>
        <end position="20"/>
    </location>
</feature>
<dbReference type="InterPro" id="IPR040358">
    <property type="entry name" value="At4g22758-like"/>
</dbReference>
<proteinExistence type="predicted"/>